<organism evidence="1 2">
    <name type="scientific">Boeremia exigua</name>
    <dbReference type="NCBI Taxonomy" id="749465"/>
    <lineage>
        <taxon>Eukaryota</taxon>
        <taxon>Fungi</taxon>
        <taxon>Dikarya</taxon>
        <taxon>Ascomycota</taxon>
        <taxon>Pezizomycotina</taxon>
        <taxon>Dothideomycetes</taxon>
        <taxon>Pleosporomycetidae</taxon>
        <taxon>Pleosporales</taxon>
        <taxon>Pleosporineae</taxon>
        <taxon>Didymellaceae</taxon>
        <taxon>Boeremia</taxon>
    </lineage>
</organism>
<protein>
    <submittedName>
        <fullName evidence="1">Uncharacterized protein</fullName>
    </submittedName>
</protein>
<comment type="caution">
    <text evidence="1">The sequence shown here is derived from an EMBL/GenBank/DDBJ whole genome shotgun (WGS) entry which is preliminary data.</text>
</comment>
<proteinExistence type="predicted"/>
<reference evidence="1" key="1">
    <citation type="submission" date="2022-11" db="EMBL/GenBank/DDBJ databases">
        <title>Genome Sequence of Boeremia exigua.</title>
        <authorList>
            <person name="Buettner E."/>
        </authorList>
    </citation>
    <scope>NUCLEOTIDE SEQUENCE</scope>
    <source>
        <strain evidence="1">CU02</strain>
    </source>
</reference>
<keyword evidence="2" id="KW-1185">Reference proteome</keyword>
<name>A0ACC2IE50_9PLEO</name>
<dbReference type="Proteomes" id="UP001153331">
    <property type="component" value="Unassembled WGS sequence"/>
</dbReference>
<dbReference type="EMBL" id="JAPHNI010000251">
    <property type="protein sequence ID" value="KAJ8113478.1"/>
    <property type="molecule type" value="Genomic_DNA"/>
</dbReference>
<accession>A0ACC2IE50</accession>
<gene>
    <name evidence="1" type="ORF">OPT61_g4398</name>
</gene>
<sequence length="430" mass="46261">MQYEVANSRALGSLSGFDTGSPTDIEMTSMAAGDLSPLSPRSTGLLNTSRGEKVYGTFCRTKSVVKRTLRRGKGSARTGSRGSLHSGYYSASTERLISKKDGEELGGPQSSTVSNRPPQISPLRPVSKFLPRLTISIPANDIRCSLIAEHHSVEDQSDDEGVGGEHDNLCVAPLRLHSLSPDSNISPGTSKANDDALPSPDERQTKRPMTKSMVKLRDRVKPDQKSKTSTTRSATGSLLVVPYPTPKLRHTALNSSCGPDMASLRSQFSASEPVSDAPRLDIPGMWTPDEPEMKDTVRVTPSLERGLFADVFQIYEANAVAAVAPVVRGVKPDVVDIQRPQMAETYGLPSRNDMDRALVPLGLSYHLPSGTTLRAAPETARSVLVSTTTPERSLTAGLKTGTSAVIPTLPFQILETLSSLLHMEMMNAEP</sequence>
<evidence type="ECO:0000313" key="1">
    <source>
        <dbReference type="EMBL" id="KAJ8113478.1"/>
    </source>
</evidence>
<evidence type="ECO:0000313" key="2">
    <source>
        <dbReference type="Proteomes" id="UP001153331"/>
    </source>
</evidence>